<evidence type="ECO:0000313" key="2">
    <source>
        <dbReference type="Proteomes" id="UP000036851"/>
    </source>
</evidence>
<evidence type="ECO:0000313" key="1">
    <source>
        <dbReference type="EMBL" id="KOC95089.1"/>
    </source>
</evidence>
<organism evidence="1 2">
    <name type="scientific">Winslowiella iniecta</name>
    <dbReference type="NCBI Taxonomy" id="1560201"/>
    <lineage>
        <taxon>Bacteria</taxon>
        <taxon>Pseudomonadati</taxon>
        <taxon>Pseudomonadota</taxon>
        <taxon>Gammaproteobacteria</taxon>
        <taxon>Enterobacterales</taxon>
        <taxon>Erwiniaceae</taxon>
        <taxon>Winslowiella</taxon>
    </lineage>
</organism>
<dbReference type="RefSeq" id="WP_053115629.1">
    <property type="nucleotide sequence ID" value="NZ_JRXE01000042.1"/>
</dbReference>
<dbReference type="Proteomes" id="UP000036851">
    <property type="component" value="Unassembled WGS sequence"/>
</dbReference>
<comment type="caution">
    <text evidence="1">The sequence shown here is derived from an EMBL/GenBank/DDBJ whole genome shotgun (WGS) entry which is preliminary data.</text>
</comment>
<dbReference type="EMBL" id="JRXF01000002">
    <property type="protein sequence ID" value="KOC95089.1"/>
    <property type="molecule type" value="Genomic_DNA"/>
</dbReference>
<proteinExistence type="predicted"/>
<gene>
    <name evidence="1" type="ORF">NG43_02525</name>
</gene>
<dbReference type="AlphaFoldDB" id="A0A0L7TIC8"/>
<sequence length="169" mass="19074">MQRALKTLEGPSLNNPQLAHTAYFIAQQRDINDLYSVFSVVQALDDDSGRISTEGKLQRLYGTRSEDIFLIRDGERQFLNMDNKLIFNNKQSVAWLMKWYPELGLTDTSAALPAQYLLKCRWEWACPGSNSAVKRGSQAACRCLRSVLPGVTLRLWPRLSLSDGAASIY</sequence>
<accession>A0A0L7TIC8</accession>
<reference evidence="1 2" key="1">
    <citation type="journal article" date="2015" name="Int. J. Syst. Evol. Microbiol.">
        <title>Erwinia iniecta sp. nov., isolated from Russian wheat aphids (Diuraphis noxia).</title>
        <authorList>
            <person name="Campillo T."/>
            <person name="Luna E."/>
            <person name="Portier P."/>
            <person name="Fischer-Le Saux M."/>
            <person name="Lapitan N."/>
            <person name="Tisserat N.A."/>
            <person name="Leach J.E."/>
        </authorList>
    </citation>
    <scope>NUCLEOTIDE SEQUENCE [LARGE SCALE GENOMIC DNA]</scope>
    <source>
        <strain evidence="1 2">B149</strain>
    </source>
</reference>
<protein>
    <submittedName>
        <fullName evidence="1">Uncharacterized protein</fullName>
    </submittedName>
</protein>
<name>A0A0L7TIC8_9GAMM</name>